<dbReference type="GO" id="GO:0005856">
    <property type="term" value="C:cytoskeleton"/>
    <property type="evidence" value="ECO:0007669"/>
    <property type="project" value="TreeGrafter"/>
</dbReference>
<dbReference type="GO" id="GO:0005737">
    <property type="term" value="C:cytoplasm"/>
    <property type="evidence" value="ECO:0007669"/>
    <property type="project" value="TreeGrafter"/>
</dbReference>
<reference evidence="7" key="1">
    <citation type="submission" date="2021-12" db="EMBL/GenBank/DDBJ databases">
        <authorList>
            <person name="King R."/>
        </authorList>
    </citation>
    <scope>NUCLEOTIDE SEQUENCE</scope>
</reference>
<dbReference type="AlphaFoldDB" id="A0A9P0A4T3"/>
<keyword evidence="8" id="KW-1185">Reference proteome</keyword>
<comment type="catalytic activity">
    <reaction evidence="2">
        <text>L-threonyl-[protein] + ATP = O-phospho-L-threonyl-[protein] + ADP + H(+)</text>
        <dbReference type="Rhea" id="RHEA:46608"/>
        <dbReference type="Rhea" id="RHEA-COMP:11060"/>
        <dbReference type="Rhea" id="RHEA-COMP:11605"/>
        <dbReference type="ChEBI" id="CHEBI:15378"/>
        <dbReference type="ChEBI" id="CHEBI:30013"/>
        <dbReference type="ChEBI" id="CHEBI:30616"/>
        <dbReference type="ChEBI" id="CHEBI:61977"/>
        <dbReference type="ChEBI" id="CHEBI:456216"/>
        <dbReference type="EC" id="2.7.11.1"/>
    </reaction>
</comment>
<dbReference type="InterPro" id="IPR036322">
    <property type="entry name" value="WD40_repeat_dom_sf"/>
</dbReference>
<name>A0A9P0A4T3_BEMTA</name>
<dbReference type="InterPro" id="IPR001180">
    <property type="entry name" value="CNH_dom"/>
</dbReference>
<dbReference type="Proteomes" id="UP001152759">
    <property type="component" value="Chromosome 2"/>
</dbReference>
<feature type="coiled-coil region" evidence="4">
    <location>
        <begin position="474"/>
        <end position="589"/>
    </location>
</feature>
<keyword evidence="1" id="KW-0597">Phosphoprotein</keyword>
<evidence type="ECO:0000256" key="1">
    <source>
        <dbReference type="ARBA" id="ARBA00022553"/>
    </source>
</evidence>
<feature type="domain" description="CNH" evidence="6">
    <location>
        <begin position="718"/>
        <end position="1017"/>
    </location>
</feature>
<keyword evidence="4" id="KW-0175">Coiled coil</keyword>
<organism evidence="7 8">
    <name type="scientific">Bemisia tabaci</name>
    <name type="common">Sweetpotato whitefly</name>
    <name type="synonym">Aleurodes tabaci</name>
    <dbReference type="NCBI Taxonomy" id="7038"/>
    <lineage>
        <taxon>Eukaryota</taxon>
        <taxon>Metazoa</taxon>
        <taxon>Ecdysozoa</taxon>
        <taxon>Arthropoda</taxon>
        <taxon>Hexapoda</taxon>
        <taxon>Insecta</taxon>
        <taxon>Pterygota</taxon>
        <taxon>Neoptera</taxon>
        <taxon>Paraneoptera</taxon>
        <taxon>Hemiptera</taxon>
        <taxon>Sternorrhyncha</taxon>
        <taxon>Aleyrodoidea</taxon>
        <taxon>Aleyrodidae</taxon>
        <taxon>Aleyrodinae</taxon>
        <taxon>Bemisia</taxon>
    </lineage>
</organism>
<dbReference type="GO" id="GO:0004674">
    <property type="term" value="F:protein serine/threonine kinase activity"/>
    <property type="evidence" value="ECO:0007669"/>
    <property type="project" value="UniProtKB-EC"/>
</dbReference>
<proteinExistence type="predicted"/>
<dbReference type="SMART" id="SM00036">
    <property type="entry name" value="CNH"/>
    <property type="match status" value="1"/>
</dbReference>
<feature type="coiled-coil region" evidence="4">
    <location>
        <begin position="92"/>
        <end position="119"/>
    </location>
</feature>
<evidence type="ECO:0000256" key="3">
    <source>
        <dbReference type="ARBA" id="ARBA00048679"/>
    </source>
</evidence>
<dbReference type="GO" id="GO:0031032">
    <property type="term" value="P:actomyosin structure organization"/>
    <property type="evidence" value="ECO:0007669"/>
    <property type="project" value="TreeGrafter"/>
</dbReference>
<comment type="catalytic activity">
    <reaction evidence="3">
        <text>L-seryl-[protein] + ATP = O-phospho-L-seryl-[protein] + ADP + H(+)</text>
        <dbReference type="Rhea" id="RHEA:17989"/>
        <dbReference type="Rhea" id="RHEA-COMP:9863"/>
        <dbReference type="Rhea" id="RHEA-COMP:11604"/>
        <dbReference type="ChEBI" id="CHEBI:15378"/>
        <dbReference type="ChEBI" id="CHEBI:29999"/>
        <dbReference type="ChEBI" id="CHEBI:30616"/>
        <dbReference type="ChEBI" id="CHEBI:83421"/>
        <dbReference type="ChEBI" id="CHEBI:456216"/>
        <dbReference type="EC" id="2.7.11.1"/>
    </reaction>
</comment>
<feature type="region of interest" description="Disordered" evidence="5">
    <location>
        <begin position="643"/>
        <end position="686"/>
    </location>
</feature>
<evidence type="ECO:0000256" key="5">
    <source>
        <dbReference type="SAM" id="MobiDB-lite"/>
    </source>
</evidence>
<sequence length="1139" mass="129944">MYSPVARKYFHLEMSSSLDEKMKSSTPFSEAAADRRLSVDNNDSSRRRTLKRHQSLPNVTNANKAINQPSSPIDSLTRIDSDLQLMKVIQERDKMNLELIKLQKMNQNLQRTLNTERENFETCKLKLSESLHDEKVRESLKTAELKYSINKKLAKQFKNLLEEKEKQLESLKVENEITHSELKKKEEQVNTICHKCSEKGTEEEDATARVQMLEAQLTRAREISISERKVSKELQTELWKKERELKDTKIDLRIAQRSLKSAEESIKKLNEEGFEYASAALKEKEAVFNEEKESLQGEVKKLRGELEKAQTELNEEKSSFAAVKNDLLIMETKLNESQHKVKRLEHKYETLESNFKTSEAQIKELKAQLENKEINNAALKATCMDMDSQLDAFENLNEDLRKEKANLEERVHHLKEELDQAKADLKTTRIELNEERSLKIAAESKLSIVTKDFEEAKKEQDEWKSKTFLIENQLRSLEIELDEKKEKFFMLEEDFDKYQKHAELLANENISLKEERSNLLTQIHSGREKIFDLEEKVNSLHKKVSELQSHLTNAETEYRQKEIKYESTVQQQNKLINFLQNHIDGLKKKKRTFAEKLLRSPNKENLDHKVPSTIITSGFRQPNSMTTKTLSLGKESCYRGNLPGLGESKKRMTNPLSDKNNKTTAEGKNLSATDKQKMMPKGSLSKPVVPAKTYELKQSGLPQCYKGEILRFFDKTEKLQINCIEQIKDSLYLLGCDEGLFSLHTLPTERKQIVKISGVSFVTQIALLRKLDMALLISGESSSMTICNLRQLLCNVEAAECSKPTIEVSSLYDNTVFAPDVVHPPKLEAAGLTNCYTFSVSPCNSYLCVASAGYITFLKWKTLSFQCIKQIRSEQPVSWFTIFPDLVIFSTDKLYRMELSSGLFVIEPFLDQMDVSLSYLNKRSSSGPYPMAVFEISPNEEYLVCFNICGVFVNTHGKRSRDDDIKWSHLPLAFVYSEPLLTVVHFSSVSVMKISATHCTRMSNSSSGSGSSPDIVNIGFSSLRLLGTSKRHSRIFLSNMENRGLSIIDFNPGHLFKDDCDVLSYVSTDTGSSSCPASSDLALRREIEALDLSADFSFSSSLNRSLETSSDISASFPNLDNLPPKSNRQVRFHNVSTAM</sequence>
<feature type="region of interest" description="Disordered" evidence="5">
    <location>
        <begin position="20"/>
        <end position="51"/>
    </location>
</feature>
<dbReference type="EMBL" id="OU963863">
    <property type="protein sequence ID" value="CAH0384181.1"/>
    <property type="molecule type" value="Genomic_DNA"/>
</dbReference>
<accession>A0A9P0A4T3</accession>
<feature type="compositionally biased region" description="Basic and acidic residues" evidence="5">
    <location>
        <begin position="32"/>
        <end position="46"/>
    </location>
</feature>
<feature type="coiled-coil region" evidence="4">
    <location>
        <begin position="150"/>
        <end position="438"/>
    </location>
</feature>
<dbReference type="PROSITE" id="PS50219">
    <property type="entry name" value="CNH"/>
    <property type="match status" value="1"/>
</dbReference>
<evidence type="ECO:0000256" key="4">
    <source>
        <dbReference type="SAM" id="Coils"/>
    </source>
</evidence>
<dbReference type="KEGG" id="btab:109033763"/>
<dbReference type="SUPFAM" id="SSF57997">
    <property type="entry name" value="Tropomyosin"/>
    <property type="match status" value="1"/>
</dbReference>
<dbReference type="SUPFAM" id="SSF90257">
    <property type="entry name" value="Myosin rod fragments"/>
    <property type="match status" value="1"/>
</dbReference>
<dbReference type="Pfam" id="PF00780">
    <property type="entry name" value="CNH"/>
    <property type="match status" value="1"/>
</dbReference>
<evidence type="ECO:0000259" key="6">
    <source>
        <dbReference type="PROSITE" id="PS50219"/>
    </source>
</evidence>
<feature type="compositionally biased region" description="Polar residues" evidence="5">
    <location>
        <begin position="654"/>
        <end position="673"/>
    </location>
</feature>
<dbReference type="SUPFAM" id="SSF50978">
    <property type="entry name" value="WD40 repeat-like"/>
    <property type="match status" value="1"/>
</dbReference>
<dbReference type="Gene3D" id="1.10.287.1490">
    <property type="match status" value="2"/>
</dbReference>
<evidence type="ECO:0000313" key="7">
    <source>
        <dbReference type="EMBL" id="CAH0384181.1"/>
    </source>
</evidence>
<protein>
    <recommendedName>
        <fullName evidence="6">CNH domain-containing protein</fullName>
    </recommendedName>
</protein>
<dbReference type="PANTHER" id="PTHR22988:SF71">
    <property type="entry name" value="CITRON RHO-INTERACTING KINASE"/>
    <property type="match status" value="1"/>
</dbReference>
<evidence type="ECO:0000256" key="2">
    <source>
        <dbReference type="ARBA" id="ARBA00047899"/>
    </source>
</evidence>
<dbReference type="PANTHER" id="PTHR22988">
    <property type="entry name" value="MYOTONIC DYSTROPHY S/T KINASE-RELATED"/>
    <property type="match status" value="1"/>
</dbReference>
<dbReference type="InterPro" id="IPR050839">
    <property type="entry name" value="Rho-assoc_Ser/Thr_Kinase"/>
</dbReference>
<evidence type="ECO:0000313" key="8">
    <source>
        <dbReference type="Proteomes" id="UP001152759"/>
    </source>
</evidence>
<gene>
    <name evidence="7" type="ORF">BEMITA_LOCUS3551</name>
</gene>